<comment type="caution">
    <text evidence="2">The sequence shown here is derived from an EMBL/GenBank/DDBJ whole genome shotgun (WGS) entry which is preliminary data.</text>
</comment>
<gene>
    <name evidence="2" type="ORF">DERYTH_LOCUS5815</name>
</gene>
<dbReference type="Proteomes" id="UP000789405">
    <property type="component" value="Unassembled WGS sequence"/>
</dbReference>
<dbReference type="OrthoDB" id="2491636at2759"/>
<dbReference type="AlphaFoldDB" id="A0A9N9BC12"/>
<reference evidence="2" key="1">
    <citation type="submission" date="2021-06" db="EMBL/GenBank/DDBJ databases">
        <authorList>
            <person name="Kallberg Y."/>
            <person name="Tangrot J."/>
            <person name="Rosling A."/>
        </authorList>
    </citation>
    <scope>NUCLEOTIDE SEQUENCE</scope>
    <source>
        <strain evidence="2">MA453B</strain>
    </source>
</reference>
<dbReference type="EMBL" id="CAJVPY010002502">
    <property type="protein sequence ID" value="CAG8562674.1"/>
    <property type="molecule type" value="Genomic_DNA"/>
</dbReference>
<evidence type="ECO:0000313" key="3">
    <source>
        <dbReference type="Proteomes" id="UP000789405"/>
    </source>
</evidence>
<name>A0A9N9BC12_9GLOM</name>
<accession>A0A9N9BC12</accession>
<organism evidence="2 3">
    <name type="scientific">Dentiscutata erythropus</name>
    <dbReference type="NCBI Taxonomy" id="1348616"/>
    <lineage>
        <taxon>Eukaryota</taxon>
        <taxon>Fungi</taxon>
        <taxon>Fungi incertae sedis</taxon>
        <taxon>Mucoromycota</taxon>
        <taxon>Glomeromycotina</taxon>
        <taxon>Glomeromycetes</taxon>
        <taxon>Diversisporales</taxon>
        <taxon>Gigasporaceae</taxon>
        <taxon>Dentiscutata</taxon>
    </lineage>
</organism>
<evidence type="ECO:0000313" key="2">
    <source>
        <dbReference type="EMBL" id="CAG8562674.1"/>
    </source>
</evidence>
<evidence type="ECO:0000256" key="1">
    <source>
        <dbReference type="SAM" id="MobiDB-lite"/>
    </source>
</evidence>
<keyword evidence="3" id="KW-1185">Reference proteome</keyword>
<protein>
    <submittedName>
        <fullName evidence="2">11188_t:CDS:1</fullName>
    </submittedName>
</protein>
<feature type="region of interest" description="Disordered" evidence="1">
    <location>
        <begin position="1"/>
        <end position="24"/>
    </location>
</feature>
<proteinExistence type="predicted"/>
<sequence length="289" mass="33482">MTEQKHDSVKKVEDVSRDKSKVSDEDLKLDALGNEINLFECFWNNVGCDNSVERVKSVKKKTVNVVNADRDKEGKTEISELKVENLPKSLNKEEVENDGVQALKYHQKSADEKNFSKNSSTSVAAEISNMDMDEKEILEKNLEYIEGEEPKLDENYRLVIDQEKIIDKSLADLNKLVNTESDDSIGFKWYLHVDEVVENEEEEVSQRREIVSGTNKDMNNTNKCAEVINNDRKVKCKKNDYIDGRRKTKIDKTIKNNERSLKKKKEYRKGECLLEIQIRSVFEHGRMLL</sequence>